<gene>
    <name evidence="1" type="ORF">AR543_17245</name>
</gene>
<evidence type="ECO:0000313" key="2">
    <source>
        <dbReference type="Proteomes" id="UP000078148"/>
    </source>
</evidence>
<reference evidence="1 2" key="2">
    <citation type="journal article" date="2016" name="Int. J. Syst. Evol. Microbiol.">
        <title>Paenibacillus bovis sp. nov., isolated from raw yak (Bos grunniens) milk.</title>
        <authorList>
            <person name="Gao C."/>
            <person name="Han J."/>
            <person name="Liu Z."/>
            <person name="Xu X."/>
            <person name="Hang F."/>
            <person name="Wu Z."/>
        </authorList>
    </citation>
    <scope>NUCLEOTIDE SEQUENCE [LARGE SCALE GENOMIC DNA]</scope>
    <source>
        <strain evidence="1 2">BD3526</strain>
    </source>
</reference>
<sequence length="80" mass="9027">MLLKGDVKVTQNNKLNLLSEKFVNAETGQEIEGVTIMVDGKLKQALDIIINQSEEYTNYTEIIRDIIFIGTQKVAESIKK</sequence>
<organism evidence="1 2">
    <name type="scientific">Paenibacillus bovis</name>
    <dbReference type="NCBI Taxonomy" id="1616788"/>
    <lineage>
        <taxon>Bacteria</taxon>
        <taxon>Bacillati</taxon>
        <taxon>Bacillota</taxon>
        <taxon>Bacilli</taxon>
        <taxon>Bacillales</taxon>
        <taxon>Paenibacillaceae</taxon>
        <taxon>Paenibacillus</taxon>
    </lineage>
</organism>
<proteinExistence type="predicted"/>
<dbReference type="Proteomes" id="UP000078148">
    <property type="component" value="Chromosome"/>
</dbReference>
<dbReference type="EMBL" id="CP013023">
    <property type="protein sequence ID" value="ANF97580.1"/>
    <property type="molecule type" value="Genomic_DNA"/>
</dbReference>
<protein>
    <submittedName>
        <fullName evidence="1">Uncharacterized protein</fullName>
    </submittedName>
</protein>
<dbReference type="STRING" id="1616788.AR543_17245"/>
<keyword evidence="2" id="KW-1185">Reference proteome</keyword>
<dbReference type="AlphaFoldDB" id="A0A172ZKB2"/>
<dbReference type="KEGG" id="pbv:AR543_17245"/>
<reference evidence="2" key="1">
    <citation type="submission" date="2015-10" db="EMBL/GenBank/DDBJ databases">
        <title>Genome of Paenibacillus bovis sp. nov.</title>
        <authorList>
            <person name="Wu Z."/>
            <person name="Gao C."/>
            <person name="Liu Z."/>
            <person name="Zheng H."/>
        </authorList>
    </citation>
    <scope>NUCLEOTIDE SEQUENCE [LARGE SCALE GENOMIC DNA]</scope>
    <source>
        <strain evidence="2">BD3526</strain>
    </source>
</reference>
<evidence type="ECO:0000313" key="1">
    <source>
        <dbReference type="EMBL" id="ANF97580.1"/>
    </source>
</evidence>
<accession>A0A172ZKB2</accession>
<name>A0A172ZKB2_9BACL</name>